<keyword evidence="8" id="KW-1185">Reference proteome</keyword>
<feature type="compositionally biased region" description="Polar residues" evidence="4">
    <location>
        <begin position="445"/>
        <end position="459"/>
    </location>
</feature>
<comment type="caution">
    <text evidence="7">The sequence shown here is derived from an EMBL/GenBank/DDBJ whole genome shotgun (WGS) entry which is preliminary data.</text>
</comment>
<evidence type="ECO:0000256" key="4">
    <source>
        <dbReference type="SAM" id="MobiDB-lite"/>
    </source>
</evidence>
<dbReference type="GO" id="GO:0003700">
    <property type="term" value="F:DNA-binding transcription factor activity"/>
    <property type="evidence" value="ECO:0007669"/>
    <property type="project" value="TreeGrafter"/>
</dbReference>
<dbReference type="PROSITE" id="PS51063">
    <property type="entry name" value="HTH_CRP_2"/>
    <property type="match status" value="1"/>
</dbReference>
<evidence type="ECO:0000313" key="7">
    <source>
        <dbReference type="EMBL" id="ENO98090.1"/>
    </source>
</evidence>
<accession>N6Z2H7</accession>
<protein>
    <submittedName>
        <fullName evidence="7">Cyclic nucleotide-binding protein</fullName>
    </submittedName>
</protein>
<feature type="domain" description="Cyclic nucleotide-binding" evidence="5">
    <location>
        <begin position="14"/>
        <end position="99"/>
    </location>
</feature>
<dbReference type="Proteomes" id="UP000013047">
    <property type="component" value="Unassembled WGS sequence"/>
</dbReference>
<dbReference type="SUPFAM" id="SSF55785">
    <property type="entry name" value="PYP-like sensor domain (PAS domain)"/>
    <property type="match status" value="1"/>
</dbReference>
<dbReference type="AlphaFoldDB" id="N6Z2H7"/>
<dbReference type="SMART" id="SM00100">
    <property type="entry name" value="cNMP"/>
    <property type="match status" value="1"/>
</dbReference>
<dbReference type="Gene3D" id="2.60.120.10">
    <property type="entry name" value="Jelly Rolls"/>
    <property type="match status" value="1"/>
</dbReference>
<evidence type="ECO:0000256" key="1">
    <source>
        <dbReference type="ARBA" id="ARBA00023015"/>
    </source>
</evidence>
<evidence type="ECO:0000259" key="6">
    <source>
        <dbReference type="PROSITE" id="PS51063"/>
    </source>
</evidence>
<dbReference type="Pfam" id="PF13545">
    <property type="entry name" value="HTH_Crp_2"/>
    <property type="match status" value="1"/>
</dbReference>
<keyword evidence="1" id="KW-0805">Transcription regulation</keyword>
<dbReference type="Gene3D" id="3.30.450.20">
    <property type="entry name" value="PAS domain"/>
    <property type="match status" value="1"/>
</dbReference>
<dbReference type="InterPro" id="IPR014710">
    <property type="entry name" value="RmlC-like_jellyroll"/>
</dbReference>
<proteinExistence type="predicted"/>
<name>N6Z2H7_9RHOO</name>
<sequence>MSEPLPPPAGENRILATLPADERARLMDDLEQVTLPLGHVLYEPGDVLGFVYFPTSCIVSLVFTTENGATAELAMIGKDGLVGIPLVLGGGTSTHKAVVQCAGTAWRLRADVMTWELNQHGHLLRLALSYTQALMTQMAQSVVCNRHHAVDQQLCRWLLLSLDQLPDNQLNMTQELIANMLGVRREAVTEAAGKLQAAGLIQYRRGQITVTDRPGLEARACECYSVVRAEYERLFHLPQVILPSDRARPNPATLRKRAEARLEKEKADRLAASNAASDAEADAAWQQARLVHELEVHQIELEMSNEALRQAYDDADALHRKYADIYDFAPIPYFTLDEAGVIVQFNLAGAILLDIQRSHTRPHRFAAFVKPEFLPVFNDFLDEKLRGRCRRSCELVLLATAHHPERPVRIQAVTDESGREIQMAVLDIFPSGQAADHDRRHTDPQHQVVNDRTAQASAQ</sequence>
<dbReference type="CDD" id="cd00038">
    <property type="entry name" value="CAP_ED"/>
    <property type="match status" value="1"/>
</dbReference>
<dbReference type="GO" id="GO:0005829">
    <property type="term" value="C:cytosol"/>
    <property type="evidence" value="ECO:0007669"/>
    <property type="project" value="TreeGrafter"/>
</dbReference>
<dbReference type="PANTHER" id="PTHR24567:SF74">
    <property type="entry name" value="HTH-TYPE TRANSCRIPTIONAL REGULATOR ARCR"/>
    <property type="match status" value="1"/>
</dbReference>
<dbReference type="SUPFAM" id="SSF46785">
    <property type="entry name" value="Winged helix' DNA-binding domain"/>
    <property type="match status" value="1"/>
</dbReference>
<dbReference type="PANTHER" id="PTHR24567">
    <property type="entry name" value="CRP FAMILY TRANSCRIPTIONAL REGULATORY PROTEIN"/>
    <property type="match status" value="1"/>
</dbReference>
<dbReference type="InterPro" id="IPR050397">
    <property type="entry name" value="Env_Response_Regulators"/>
</dbReference>
<dbReference type="GO" id="GO:0003677">
    <property type="term" value="F:DNA binding"/>
    <property type="evidence" value="ECO:0007669"/>
    <property type="project" value="UniProtKB-KW"/>
</dbReference>
<dbReference type="InterPro" id="IPR036390">
    <property type="entry name" value="WH_DNA-bd_sf"/>
</dbReference>
<organism evidence="7 8">
    <name type="scientific">Thauera phenylacetica B4P</name>
    <dbReference type="NCBI Taxonomy" id="1234382"/>
    <lineage>
        <taxon>Bacteria</taxon>
        <taxon>Pseudomonadati</taxon>
        <taxon>Pseudomonadota</taxon>
        <taxon>Betaproteobacteria</taxon>
        <taxon>Rhodocyclales</taxon>
        <taxon>Zoogloeaceae</taxon>
        <taxon>Thauera</taxon>
    </lineage>
</organism>
<dbReference type="SMART" id="SM00419">
    <property type="entry name" value="HTH_CRP"/>
    <property type="match status" value="1"/>
</dbReference>
<gene>
    <name evidence="7" type="ORF">C667_05562</name>
</gene>
<dbReference type="InterPro" id="IPR035965">
    <property type="entry name" value="PAS-like_dom_sf"/>
</dbReference>
<keyword evidence="3" id="KW-0804">Transcription</keyword>
<feature type="region of interest" description="Disordered" evidence="4">
    <location>
        <begin position="433"/>
        <end position="459"/>
    </location>
</feature>
<evidence type="ECO:0000256" key="2">
    <source>
        <dbReference type="ARBA" id="ARBA00023125"/>
    </source>
</evidence>
<dbReference type="Pfam" id="PF00027">
    <property type="entry name" value="cNMP_binding"/>
    <property type="match status" value="1"/>
</dbReference>
<keyword evidence="2" id="KW-0238">DNA-binding</keyword>
<reference evidence="7 8" key="1">
    <citation type="submission" date="2012-09" db="EMBL/GenBank/DDBJ databases">
        <title>Draft Genome Sequences of 6 Strains from Genus Thauera.</title>
        <authorList>
            <person name="Liu B."/>
            <person name="Shapleigh J.P."/>
            <person name="Frostegard A.H."/>
        </authorList>
    </citation>
    <scope>NUCLEOTIDE SEQUENCE [LARGE SCALE GENOMIC DNA]</scope>
    <source>
        <strain evidence="7 8">B4P</strain>
    </source>
</reference>
<evidence type="ECO:0000313" key="8">
    <source>
        <dbReference type="Proteomes" id="UP000013047"/>
    </source>
</evidence>
<dbReference type="InterPro" id="IPR000595">
    <property type="entry name" value="cNMP-bd_dom"/>
</dbReference>
<dbReference type="OrthoDB" id="8969464at2"/>
<dbReference type="InterPro" id="IPR036388">
    <property type="entry name" value="WH-like_DNA-bd_sf"/>
</dbReference>
<dbReference type="SUPFAM" id="SSF51206">
    <property type="entry name" value="cAMP-binding domain-like"/>
    <property type="match status" value="1"/>
</dbReference>
<feature type="compositionally biased region" description="Basic and acidic residues" evidence="4">
    <location>
        <begin position="435"/>
        <end position="444"/>
    </location>
</feature>
<dbReference type="RefSeq" id="WP_004358196.1">
    <property type="nucleotide sequence ID" value="NZ_AMXF01000022.1"/>
</dbReference>
<dbReference type="InterPro" id="IPR018490">
    <property type="entry name" value="cNMP-bd_dom_sf"/>
</dbReference>
<dbReference type="PROSITE" id="PS50042">
    <property type="entry name" value="CNMP_BINDING_3"/>
    <property type="match status" value="1"/>
</dbReference>
<evidence type="ECO:0000256" key="3">
    <source>
        <dbReference type="ARBA" id="ARBA00023163"/>
    </source>
</evidence>
<evidence type="ECO:0000259" key="5">
    <source>
        <dbReference type="PROSITE" id="PS50042"/>
    </source>
</evidence>
<feature type="domain" description="HTH crp-type" evidence="6">
    <location>
        <begin position="148"/>
        <end position="214"/>
    </location>
</feature>
<dbReference type="EMBL" id="AMXF01000022">
    <property type="protein sequence ID" value="ENO98090.1"/>
    <property type="molecule type" value="Genomic_DNA"/>
</dbReference>
<dbReference type="Gene3D" id="1.10.10.10">
    <property type="entry name" value="Winged helix-like DNA-binding domain superfamily/Winged helix DNA-binding domain"/>
    <property type="match status" value="1"/>
</dbReference>
<dbReference type="InterPro" id="IPR012318">
    <property type="entry name" value="HTH_CRP"/>
</dbReference>